<gene>
    <name evidence="11" type="ORF">NBEOAGPD_2278</name>
</gene>
<dbReference type="Pfam" id="PF01385">
    <property type="entry name" value="OrfB_IS605"/>
    <property type="match status" value="1"/>
</dbReference>
<dbReference type="AlphaFoldDB" id="A0AA37HNN7"/>
<dbReference type="Pfam" id="PF12323">
    <property type="entry name" value="HTH_OrfB_IS605"/>
    <property type="match status" value="1"/>
</dbReference>
<keyword evidence="2" id="KW-0815">Transposition</keyword>
<keyword evidence="3" id="KW-0479">Metal-binding</keyword>
<evidence type="ECO:0000256" key="2">
    <source>
        <dbReference type="ARBA" id="ARBA00022578"/>
    </source>
</evidence>
<dbReference type="Pfam" id="PF07282">
    <property type="entry name" value="Cas12f1-like_TNB"/>
    <property type="match status" value="1"/>
</dbReference>
<dbReference type="EMBL" id="BPQM01000052">
    <property type="protein sequence ID" value="GJD79058.1"/>
    <property type="molecule type" value="Genomic_DNA"/>
</dbReference>
<protein>
    <recommendedName>
        <fullName evidence="13">Transposase</fullName>
    </recommendedName>
</protein>
<evidence type="ECO:0000256" key="5">
    <source>
        <dbReference type="ARBA" id="ARBA00023125"/>
    </source>
</evidence>
<keyword evidence="5" id="KW-0238">DNA-binding</keyword>
<evidence type="ECO:0000256" key="3">
    <source>
        <dbReference type="ARBA" id="ARBA00022723"/>
    </source>
</evidence>
<feature type="domain" description="Transposase putative helix-turn-helix" evidence="10">
    <location>
        <begin position="1"/>
        <end position="45"/>
    </location>
</feature>
<dbReference type="InterPro" id="IPR010095">
    <property type="entry name" value="Cas12f1-like_TNB"/>
</dbReference>
<evidence type="ECO:0000259" key="9">
    <source>
        <dbReference type="Pfam" id="PF07282"/>
    </source>
</evidence>
<proteinExistence type="inferred from homology"/>
<keyword evidence="4" id="KW-0862">Zinc</keyword>
<evidence type="ECO:0000313" key="12">
    <source>
        <dbReference type="Proteomes" id="UP001055108"/>
    </source>
</evidence>
<dbReference type="InterPro" id="IPR001959">
    <property type="entry name" value="Transposase"/>
</dbReference>
<keyword evidence="12" id="KW-1185">Reference proteome</keyword>
<dbReference type="InterPro" id="IPR021027">
    <property type="entry name" value="Transposase_put_HTH"/>
</dbReference>
<comment type="caution">
    <text evidence="11">The sequence shown here is derived from an EMBL/GenBank/DDBJ whole genome shotgun (WGS) entry which is preliminary data.</text>
</comment>
<evidence type="ECO:0008006" key="13">
    <source>
        <dbReference type="Google" id="ProtNLM"/>
    </source>
</evidence>
<feature type="domain" description="Cas12f1-like TNB" evidence="9">
    <location>
        <begin position="314"/>
        <end position="377"/>
    </location>
</feature>
<evidence type="ECO:0000313" key="11">
    <source>
        <dbReference type="EMBL" id="GJD79058.1"/>
    </source>
</evidence>
<dbReference type="GO" id="GO:0006310">
    <property type="term" value="P:DNA recombination"/>
    <property type="evidence" value="ECO:0007669"/>
    <property type="project" value="UniProtKB-KW"/>
</dbReference>
<evidence type="ECO:0000256" key="4">
    <source>
        <dbReference type="ARBA" id="ARBA00022833"/>
    </source>
</evidence>
<dbReference type="GO" id="GO:0032196">
    <property type="term" value="P:transposition"/>
    <property type="evidence" value="ECO:0007669"/>
    <property type="project" value="UniProtKB-KW"/>
</dbReference>
<dbReference type="Proteomes" id="UP001055108">
    <property type="component" value="Unassembled WGS sequence"/>
</dbReference>
<evidence type="ECO:0000259" key="10">
    <source>
        <dbReference type="Pfam" id="PF12323"/>
    </source>
</evidence>
<accession>A0AA37HNN7</accession>
<dbReference type="GO" id="GO:0046872">
    <property type="term" value="F:metal ion binding"/>
    <property type="evidence" value="ECO:0007669"/>
    <property type="project" value="UniProtKB-KW"/>
</dbReference>
<dbReference type="RefSeq" id="WP_238302923.1">
    <property type="nucleotide sequence ID" value="NZ_BPQM01000052.1"/>
</dbReference>
<feature type="compositionally biased region" description="Low complexity" evidence="7">
    <location>
        <begin position="392"/>
        <end position="401"/>
    </location>
</feature>
<name>A0AA37HNN7_9HYPH</name>
<sequence length="428" mass="48440">MILTFRQKLRPTRAQHRLLDERLERQRLLYNAALQERRDAYRLQRKTITRLDQQKSLTVIRADDPEGHGADPVTMGRWTLARVEDAFTGFFGRVKRRAGKAGFPRFKAKSRWRSFGLYEMTGLRLELGHQRIRLKGMDRPIRLCPDRALPEDARLLGATFTKVGRGWFLALTIDSASIVAPEHAHPGSAVGCDLGIEALLTLSTGERIANRRPVSRREREIRHSRRALARCRRGSNCRRKVKATLAGQLRRVADQRNDHLHKVSASLARSFALIVFEDLRIRNLTRSATGTVDEPGVNVAQKRGLNREILDAAWRRLIDYTRYKAARAGGVVKTRDARRSSGTCSGCGVYAAKPLSLRWHACACGASLHRDENAARVMLCGSSRRSPRRGRPCPWGRQRGPSGRASSQNSPRRKVLETRRQMGIINPK</sequence>
<evidence type="ECO:0000256" key="1">
    <source>
        <dbReference type="ARBA" id="ARBA00008761"/>
    </source>
</evidence>
<evidence type="ECO:0000259" key="8">
    <source>
        <dbReference type="Pfam" id="PF01385"/>
    </source>
</evidence>
<dbReference type="GO" id="GO:0003677">
    <property type="term" value="F:DNA binding"/>
    <property type="evidence" value="ECO:0007669"/>
    <property type="project" value="UniProtKB-KW"/>
</dbReference>
<reference evidence="11" key="1">
    <citation type="journal article" date="2016" name="Front. Microbiol.">
        <title>Genome Sequence of the Piezophilic, Mesophilic Sulfate-Reducing Bacterium Desulfovibrio indicus J2T.</title>
        <authorList>
            <person name="Cao J."/>
            <person name="Maignien L."/>
            <person name="Shao Z."/>
            <person name="Alain K."/>
            <person name="Jebbar M."/>
        </authorList>
    </citation>
    <scope>NUCLEOTIDE SEQUENCE</scope>
    <source>
        <strain evidence="11">NBRC 103626</strain>
    </source>
</reference>
<reference evidence="11" key="2">
    <citation type="submission" date="2021-08" db="EMBL/GenBank/DDBJ databases">
        <authorList>
            <person name="Tani A."/>
            <person name="Ola A."/>
            <person name="Ogura Y."/>
            <person name="Katsura K."/>
            <person name="Hayashi T."/>
        </authorList>
    </citation>
    <scope>NUCLEOTIDE SEQUENCE</scope>
    <source>
        <strain evidence="11">NBRC 103626</strain>
    </source>
</reference>
<comment type="similarity">
    <text evidence="1">In the C-terminal section; belongs to the transposase 35 family.</text>
</comment>
<evidence type="ECO:0000256" key="6">
    <source>
        <dbReference type="ARBA" id="ARBA00023172"/>
    </source>
</evidence>
<feature type="region of interest" description="Disordered" evidence="7">
    <location>
        <begin position="383"/>
        <end position="428"/>
    </location>
</feature>
<keyword evidence="6" id="KW-0233">DNA recombination</keyword>
<dbReference type="NCBIfam" id="NF040570">
    <property type="entry name" value="guided_TnpB"/>
    <property type="match status" value="1"/>
</dbReference>
<evidence type="ECO:0000256" key="7">
    <source>
        <dbReference type="SAM" id="MobiDB-lite"/>
    </source>
</evidence>
<feature type="domain" description="Probable transposase IS891/IS1136/IS1341" evidence="8">
    <location>
        <begin position="181"/>
        <end position="287"/>
    </location>
</feature>
<organism evidence="11 12">
    <name type="scientific">Methylobacterium gregans</name>
    <dbReference type="NCBI Taxonomy" id="374424"/>
    <lineage>
        <taxon>Bacteria</taxon>
        <taxon>Pseudomonadati</taxon>
        <taxon>Pseudomonadota</taxon>
        <taxon>Alphaproteobacteria</taxon>
        <taxon>Hyphomicrobiales</taxon>
        <taxon>Methylobacteriaceae</taxon>
        <taxon>Methylobacterium</taxon>
    </lineage>
</organism>